<sequence>MNSFSATLINIFIGIVILWLIVLVISLISLSRRKDMLKPIKVIWAAAIFFAPVVGLIFYLIYGTRNNRRGIKRY</sequence>
<reference evidence="8" key="1">
    <citation type="submission" date="2022-04" db="EMBL/GenBank/DDBJ databases">
        <title>Mucilaginibacter sp. RS28 isolated from freshwater.</title>
        <authorList>
            <person name="Ko S.-R."/>
        </authorList>
    </citation>
    <scope>NUCLEOTIDE SEQUENCE</scope>
    <source>
        <strain evidence="8">RS28</strain>
    </source>
</reference>
<evidence type="ECO:0000256" key="2">
    <source>
        <dbReference type="ARBA" id="ARBA00022475"/>
    </source>
</evidence>
<dbReference type="RefSeq" id="WP_245128726.1">
    <property type="nucleotide sequence ID" value="NZ_JALJEJ010000002.1"/>
</dbReference>
<name>A0A9X2B7Y2_9SPHI</name>
<dbReference type="InterPro" id="IPR027379">
    <property type="entry name" value="CLS_N"/>
</dbReference>
<feature type="domain" description="Cardiolipin synthase N-terminal" evidence="7">
    <location>
        <begin position="21"/>
        <end position="63"/>
    </location>
</feature>
<dbReference type="AlphaFoldDB" id="A0A9X2B7Y2"/>
<dbReference type="GO" id="GO:0005886">
    <property type="term" value="C:plasma membrane"/>
    <property type="evidence" value="ECO:0007669"/>
    <property type="project" value="UniProtKB-SubCell"/>
</dbReference>
<evidence type="ECO:0000256" key="5">
    <source>
        <dbReference type="ARBA" id="ARBA00023136"/>
    </source>
</evidence>
<protein>
    <submittedName>
        <fullName evidence="8">PLDc N-terminal domain-containing protein</fullName>
    </submittedName>
</protein>
<feature type="transmembrane region" description="Helical" evidence="6">
    <location>
        <begin position="6"/>
        <end position="30"/>
    </location>
</feature>
<comment type="caution">
    <text evidence="8">The sequence shown here is derived from an EMBL/GenBank/DDBJ whole genome shotgun (WGS) entry which is preliminary data.</text>
</comment>
<dbReference type="Pfam" id="PF13396">
    <property type="entry name" value="PLDc_N"/>
    <property type="match status" value="1"/>
</dbReference>
<evidence type="ECO:0000256" key="3">
    <source>
        <dbReference type="ARBA" id="ARBA00022692"/>
    </source>
</evidence>
<proteinExistence type="predicted"/>
<feature type="transmembrane region" description="Helical" evidence="6">
    <location>
        <begin position="42"/>
        <end position="62"/>
    </location>
</feature>
<keyword evidence="4 6" id="KW-1133">Transmembrane helix</keyword>
<keyword evidence="9" id="KW-1185">Reference proteome</keyword>
<keyword evidence="5 6" id="KW-0472">Membrane</keyword>
<accession>A0A9X2B7Y2</accession>
<evidence type="ECO:0000256" key="1">
    <source>
        <dbReference type="ARBA" id="ARBA00004651"/>
    </source>
</evidence>
<evidence type="ECO:0000259" key="7">
    <source>
        <dbReference type="Pfam" id="PF13396"/>
    </source>
</evidence>
<dbReference type="Proteomes" id="UP001139450">
    <property type="component" value="Unassembled WGS sequence"/>
</dbReference>
<evidence type="ECO:0000313" key="8">
    <source>
        <dbReference type="EMBL" id="MCJ8208891.1"/>
    </source>
</evidence>
<gene>
    <name evidence="8" type="ORF">MUY27_04170</name>
</gene>
<organism evidence="8 9">
    <name type="scientific">Mucilaginibacter straminoryzae</name>
    <dbReference type="NCBI Taxonomy" id="2932774"/>
    <lineage>
        <taxon>Bacteria</taxon>
        <taxon>Pseudomonadati</taxon>
        <taxon>Bacteroidota</taxon>
        <taxon>Sphingobacteriia</taxon>
        <taxon>Sphingobacteriales</taxon>
        <taxon>Sphingobacteriaceae</taxon>
        <taxon>Mucilaginibacter</taxon>
    </lineage>
</organism>
<evidence type="ECO:0000256" key="6">
    <source>
        <dbReference type="SAM" id="Phobius"/>
    </source>
</evidence>
<dbReference type="EMBL" id="JALJEJ010000002">
    <property type="protein sequence ID" value="MCJ8208891.1"/>
    <property type="molecule type" value="Genomic_DNA"/>
</dbReference>
<evidence type="ECO:0000256" key="4">
    <source>
        <dbReference type="ARBA" id="ARBA00022989"/>
    </source>
</evidence>
<comment type="subcellular location">
    <subcellularLocation>
        <location evidence="1">Cell membrane</location>
        <topology evidence="1">Multi-pass membrane protein</topology>
    </subcellularLocation>
</comment>
<evidence type="ECO:0000313" key="9">
    <source>
        <dbReference type="Proteomes" id="UP001139450"/>
    </source>
</evidence>
<keyword evidence="2" id="KW-1003">Cell membrane</keyword>
<keyword evidence="3 6" id="KW-0812">Transmembrane</keyword>